<dbReference type="Proteomes" id="UP001501699">
    <property type="component" value="Unassembled WGS sequence"/>
</dbReference>
<evidence type="ECO:0000313" key="3">
    <source>
        <dbReference type="EMBL" id="GAA4662191.1"/>
    </source>
</evidence>
<keyword evidence="1" id="KW-0175">Coiled coil</keyword>
<dbReference type="EMBL" id="BAABJA010000004">
    <property type="protein sequence ID" value="GAA4662191.1"/>
    <property type="molecule type" value="Genomic_DNA"/>
</dbReference>
<gene>
    <name evidence="3" type="ORF">GCM10023262_07710</name>
</gene>
<feature type="transmembrane region" description="Helical" evidence="2">
    <location>
        <begin position="6"/>
        <end position="28"/>
    </location>
</feature>
<proteinExistence type="predicted"/>
<evidence type="ECO:0000256" key="2">
    <source>
        <dbReference type="SAM" id="Phobius"/>
    </source>
</evidence>
<evidence type="ECO:0000313" key="4">
    <source>
        <dbReference type="Proteomes" id="UP001501699"/>
    </source>
</evidence>
<accession>A0ABP8VG97</accession>
<protein>
    <submittedName>
        <fullName evidence="3">Uncharacterized protein</fullName>
    </submittedName>
</protein>
<name>A0ABP8VG97_9HYPH</name>
<sequence length="228" mass="26402">MLIQSLLFFILGVASTAWILVLLAPLIWRKAVYFAHKNVAAQIPSSHTEIQANYDFLCAQYAMKLAYNEQKYEFLQKKYMQQKIQLSQTTEKLYQLCFPKQNISSPSKEAITTKQNLFSTNTFMMDIKTMREKIAHYQQRLQKIQINELNAMENQQLLDELREETKELAATLAAQIAQQEGENSPITDMTKLFQQSQHAKKHQSLEEKSDLASLIYKKITCTKKTPPT</sequence>
<feature type="coiled-coil region" evidence="1">
    <location>
        <begin position="127"/>
        <end position="182"/>
    </location>
</feature>
<keyword evidence="2" id="KW-0472">Membrane</keyword>
<comment type="caution">
    <text evidence="3">The sequence shown here is derived from an EMBL/GenBank/DDBJ whole genome shotgun (WGS) entry which is preliminary data.</text>
</comment>
<evidence type="ECO:0000256" key="1">
    <source>
        <dbReference type="SAM" id="Coils"/>
    </source>
</evidence>
<organism evidence="3 4">
    <name type="scientific">Bartonella pachyuromydis</name>
    <dbReference type="NCBI Taxonomy" id="931097"/>
    <lineage>
        <taxon>Bacteria</taxon>
        <taxon>Pseudomonadati</taxon>
        <taxon>Pseudomonadota</taxon>
        <taxon>Alphaproteobacteria</taxon>
        <taxon>Hyphomicrobiales</taxon>
        <taxon>Bartonellaceae</taxon>
        <taxon>Bartonella</taxon>
    </lineage>
</organism>
<reference evidence="4" key="1">
    <citation type="journal article" date="2019" name="Int. J. Syst. Evol. Microbiol.">
        <title>The Global Catalogue of Microorganisms (GCM) 10K type strain sequencing project: providing services to taxonomists for standard genome sequencing and annotation.</title>
        <authorList>
            <consortium name="The Broad Institute Genomics Platform"/>
            <consortium name="The Broad Institute Genome Sequencing Center for Infectious Disease"/>
            <person name="Wu L."/>
            <person name="Ma J."/>
        </authorList>
    </citation>
    <scope>NUCLEOTIDE SEQUENCE [LARGE SCALE GENOMIC DNA]</scope>
    <source>
        <strain evidence="4">JCM 17714</strain>
    </source>
</reference>
<keyword evidence="2" id="KW-0812">Transmembrane</keyword>
<dbReference type="RefSeq" id="WP_345118806.1">
    <property type="nucleotide sequence ID" value="NZ_BAABJA010000004.1"/>
</dbReference>
<keyword evidence="4" id="KW-1185">Reference proteome</keyword>
<keyword evidence="2" id="KW-1133">Transmembrane helix</keyword>